<feature type="transmembrane region" description="Helical" evidence="1">
    <location>
        <begin position="17"/>
        <end position="38"/>
    </location>
</feature>
<keyword evidence="1" id="KW-0812">Transmembrane</keyword>
<name>A0A437GXU1_9SPHN</name>
<protein>
    <recommendedName>
        <fullName evidence="4">DUF2306 domain-containing protein</fullName>
    </recommendedName>
</protein>
<organism evidence="2 3">
    <name type="scientific">Croceicoccus ponticola</name>
    <dbReference type="NCBI Taxonomy" id="2217664"/>
    <lineage>
        <taxon>Bacteria</taxon>
        <taxon>Pseudomonadati</taxon>
        <taxon>Pseudomonadota</taxon>
        <taxon>Alphaproteobacteria</taxon>
        <taxon>Sphingomonadales</taxon>
        <taxon>Erythrobacteraceae</taxon>
        <taxon>Croceicoccus</taxon>
    </lineage>
</organism>
<feature type="transmembrane region" description="Helical" evidence="1">
    <location>
        <begin position="205"/>
        <end position="225"/>
    </location>
</feature>
<proteinExistence type="predicted"/>
<sequence>MATTFGARSAHDAERRFFFVLSTVMSLCIVAGFALNLALGRSTFAVPLVYHLHAVVFFGWVALFMAQAFLIDRNNVHLHRRLGMVAFAWVPLMVVMGIVMSITVMRRTGGPFFFDQNQFLFSNPLHLLCFAGLTYWALKVRRHAGWHRRLLIGGYAVLTGPGLGRLIPLPLAIPHAWHLMLLAIMMFPVAGMIHDKIRKGRVHPAWFWSVGVVLLAQVAADIIAYSPLGIALTEQLLAGTPGSARPMEAFLPPGFAM</sequence>
<dbReference type="EMBL" id="RXOL01000003">
    <property type="protein sequence ID" value="RVQ66991.1"/>
    <property type="molecule type" value="Genomic_DNA"/>
</dbReference>
<feature type="transmembrane region" description="Helical" evidence="1">
    <location>
        <begin position="119"/>
        <end position="138"/>
    </location>
</feature>
<feature type="transmembrane region" description="Helical" evidence="1">
    <location>
        <begin position="150"/>
        <end position="169"/>
    </location>
</feature>
<reference evidence="2 3" key="1">
    <citation type="submission" date="2018-12" db="EMBL/GenBank/DDBJ databases">
        <title>Croceicoccus ponticola sp. nov., a lipolytic bacterium isolated from seawater.</title>
        <authorList>
            <person name="Yoon J.-H."/>
        </authorList>
    </citation>
    <scope>NUCLEOTIDE SEQUENCE [LARGE SCALE GENOMIC DNA]</scope>
    <source>
        <strain evidence="2 3">GM-16</strain>
    </source>
</reference>
<feature type="transmembrane region" description="Helical" evidence="1">
    <location>
        <begin position="82"/>
        <end position="104"/>
    </location>
</feature>
<dbReference type="RefSeq" id="WP_127612504.1">
    <property type="nucleotide sequence ID" value="NZ_RXOL01000003.1"/>
</dbReference>
<evidence type="ECO:0000256" key="1">
    <source>
        <dbReference type="SAM" id="Phobius"/>
    </source>
</evidence>
<feature type="transmembrane region" description="Helical" evidence="1">
    <location>
        <begin position="50"/>
        <end position="70"/>
    </location>
</feature>
<keyword evidence="1" id="KW-1133">Transmembrane helix</keyword>
<dbReference type="Proteomes" id="UP000283003">
    <property type="component" value="Unassembled WGS sequence"/>
</dbReference>
<dbReference type="AlphaFoldDB" id="A0A437GXU1"/>
<keyword evidence="3" id="KW-1185">Reference proteome</keyword>
<evidence type="ECO:0000313" key="2">
    <source>
        <dbReference type="EMBL" id="RVQ66991.1"/>
    </source>
</evidence>
<keyword evidence="1" id="KW-0472">Membrane</keyword>
<accession>A0A437GXU1</accession>
<evidence type="ECO:0000313" key="3">
    <source>
        <dbReference type="Proteomes" id="UP000283003"/>
    </source>
</evidence>
<gene>
    <name evidence="2" type="ORF">EKN06_08585</name>
</gene>
<comment type="caution">
    <text evidence="2">The sequence shown here is derived from an EMBL/GenBank/DDBJ whole genome shotgun (WGS) entry which is preliminary data.</text>
</comment>
<dbReference type="OrthoDB" id="648493at2"/>
<feature type="transmembrane region" description="Helical" evidence="1">
    <location>
        <begin position="175"/>
        <end position="193"/>
    </location>
</feature>
<evidence type="ECO:0008006" key="4">
    <source>
        <dbReference type="Google" id="ProtNLM"/>
    </source>
</evidence>